<dbReference type="PANTHER" id="PTHR40265">
    <property type="entry name" value="BLL2707 PROTEIN"/>
    <property type="match status" value="1"/>
</dbReference>
<evidence type="ECO:0000259" key="1">
    <source>
        <dbReference type="Pfam" id="PF13468"/>
    </source>
</evidence>
<comment type="caution">
    <text evidence="2">The sequence shown here is derived from an EMBL/GenBank/DDBJ whole genome shotgun (WGS) entry which is preliminary data.</text>
</comment>
<protein>
    <recommendedName>
        <fullName evidence="1">Glyoxalase-like domain-containing protein</fullName>
    </recommendedName>
</protein>
<dbReference type="SUPFAM" id="SSF54593">
    <property type="entry name" value="Glyoxalase/Bleomycin resistance protein/Dihydroxybiphenyl dioxygenase"/>
    <property type="match status" value="1"/>
</dbReference>
<dbReference type="PANTHER" id="PTHR40265:SF1">
    <property type="entry name" value="GLYOXALASE-LIKE DOMAIN-CONTAINING PROTEIN"/>
    <property type="match status" value="1"/>
</dbReference>
<dbReference type="Pfam" id="PF13468">
    <property type="entry name" value="Glyoxalase_3"/>
    <property type="match status" value="1"/>
</dbReference>
<dbReference type="InterPro" id="IPR025870">
    <property type="entry name" value="Glyoxalase-like_dom"/>
</dbReference>
<dbReference type="RefSeq" id="WP_205174447.1">
    <property type="nucleotide sequence ID" value="NZ_JAFBDZ010000004.1"/>
</dbReference>
<evidence type="ECO:0000313" key="3">
    <source>
        <dbReference type="Proteomes" id="UP001646157"/>
    </source>
</evidence>
<dbReference type="EMBL" id="JAFBDZ010000004">
    <property type="protein sequence ID" value="MBM7587252.1"/>
    <property type="molecule type" value="Genomic_DNA"/>
</dbReference>
<accession>A0ABS2NHB1</accession>
<dbReference type="Gene3D" id="3.10.180.10">
    <property type="entry name" value="2,3-Dihydroxybiphenyl 1,2-Dioxygenase, domain 1"/>
    <property type="match status" value="1"/>
</dbReference>
<evidence type="ECO:0000313" key="2">
    <source>
        <dbReference type="EMBL" id="MBM7587252.1"/>
    </source>
</evidence>
<feature type="domain" description="Glyoxalase-like" evidence="1">
    <location>
        <begin position="5"/>
        <end position="195"/>
    </location>
</feature>
<reference evidence="2 3" key="1">
    <citation type="submission" date="2021-01" db="EMBL/GenBank/DDBJ databases">
        <title>Genomic Encyclopedia of Type Strains, Phase IV (KMG-IV): sequencing the most valuable type-strain genomes for metagenomic binning, comparative biology and taxonomic classification.</title>
        <authorList>
            <person name="Goeker M."/>
        </authorList>
    </citation>
    <scope>NUCLEOTIDE SEQUENCE [LARGE SCALE GENOMIC DNA]</scope>
    <source>
        <strain evidence="2 3">DSM 24834</strain>
    </source>
</reference>
<name>A0ABS2NHB1_9BACI</name>
<organism evidence="2 3">
    <name type="scientific">Rossellomorea pakistanensis</name>
    <dbReference type="NCBI Taxonomy" id="992288"/>
    <lineage>
        <taxon>Bacteria</taxon>
        <taxon>Bacillati</taxon>
        <taxon>Bacillota</taxon>
        <taxon>Bacilli</taxon>
        <taxon>Bacillales</taxon>
        <taxon>Bacillaceae</taxon>
        <taxon>Rossellomorea</taxon>
    </lineage>
</organism>
<gene>
    <name evidence="2" type="ORF">JOC86_003825</name>
</gene>
<sequence>MSFQFDHIVHFVHQPLEAMKLIQKMGLHVVEGGRHDHLGTYNALSYFDLSYIELIGIFDQQLIDTPDREKYSLKETIRRNPHTNGLRRIALRSSDLEAEAERFRRLGLEVYGPSPLSRRRPDGSLLSWKLLFVGKSDETLDLPFFIEWQESDKDRRQDLTQRTIMANHPRGNLSLSAVGYAVKDVEKTIHTWANYLDIKMETPFNDEKLKARGRKLKLEGGDIVFYSPIGNGIVSDILNRRGETPFLITFSGSEQEEDIQTLGATYRFTK</sequence>
<dbReference type="Proteomes" id="UP001646157">
    <property type="component" value="Unassembled WGS sequence"/>
</dbReference>
<keyword evidence="3" id="KW-1185">Reference proteome</keyword>
<proteinExistence type="predicted"/>
<dbReference type="InterPro" id="IPR029068">
    <property type="entry name" value="Glyas_Bleomycin-R_OHBP_Dase"/>
</dbReference>